<dbReference type="PANTHER" id="PTHR10584">
    <property type="entry name" value="SUGAR KINASE"/>
    <property type="match status" value="1"/>
</dbReference>
<dbReference type="Gene3D" id="3.40.1190.20">
    <property type="match status" value="1"/>
</dbReference>
<dbReference type="PROSITE" id="PS00583">
    <property type="entry name" value="PFKB_KINASES_1"/>
    <property type="match status" value="1"/>
</dbReference>
<gene>
    <name evidence="4" type="ORF">M4V62_10120</name>
</gene>
<protein>
    <submittedName>
        <fullName evidence="4">PfkB family carbohydrate kinase</fullName>
    </submittedName>
</protein>
<dbReference type="PANTHER" id="PTHR10584:SF166">
    <property type="entry name" value="RIBOKINASE"/>
    <property type="match status" value="1"/>
</dbReference>
<evidence type="ECO:0000313" key="5">
    <source>
        <dbReference type="Proteomes" id="UP000829992"/>
    </source>
</evidence>
<sequence>MTFPGRFPKSPAPDRPHVASLAFLAERLEIRRGGGGANVAFGLGRLGLDPVLVGAVGPDFADYQVWLKQHGVDTESVLVVPGEHTARYMCTTDMEGERVSAFRPGALRASSTLSLRSVAERTGGLGLVVVEPGDPAAMLRHTEECRALGLPFVVHPSWQIGGLGRADLKYLLNGASCLFTDEVDAERLRESTGWSGPRILERVGAWVTTLGAAGARIERHGHEPSLVPALGSVTVAEPSGAGGAFRAGLVAGAAQGAPLERAAQLGCVLASFALETTGTQEYAVDVRRLLNRVRETYGHTAAAAIRRLLTYAA</sequence>
<dbReference type="SUPFAM" id="SSF53613">
    <property type="entry name" value="Ribokinase-like"/>
    <property type="match status" value="1"/>
</dbReference>
<keyword evidence="5" id="KW-1185">Reference proteome</keyword>
<accession>A0ABY4PP84</accession>
<dbReference type="Pfam" id="PF00294">
    <property type="entry name" value="PfkB"/>
    <property type="match status" value="1"/>
</dbReference>
<dbReference type="InterPro" id="IPR011611">
    <property type="entry name" value="PfkB_dom"/>
</dbReference>
<dbReference type="InterPro" id="IPR002173">
    <property type="entry name" value="Carboh/pur_kinase_PfkB_CS"/>
</dbReference>
<keyword evidence="1" id="KW-0808">Transferase</keyword>
<name>A0ABY4PP84_9ACTN</name>
<feature type="domain" description="Carbohydrate kinase PfkB" evidence="3">
    <location>
        <begin position="22"/>
        <end position="281"/>
    </location>
</feature>
<dbReference type="GO" id="GO:0016301">
    <property type="term" value="F:kinase activity"/>
    <property type="evidence" value="ECO:0007669"/>
    <property type="project" value="UniProtKB-KW"/>
</dbReference>
<evidence type="ECO:0000256" key="2">
    <source>
        <dbReference type="ARBA" id="ARBA00022777"/>
    </source>
</evidence>
<reference evidence="4 5" key="1">
    <citation type="submission" date="2022-05" db="EMBL/GenBank/DDBJ databases">
        <authorList>
            <person name="Zhou X."/>
            <person name="Li K."/>
            <person name="Man Y."/>
        </authorList>
    </citation>
    <scope>NUCLEOTIDE SEQUENCE [LARGE SCALE GENOMIC DNA]</scope>
    <source>
        <strain evidence="4 5">MS405</strain>
    </source>
</reference>
<evidence type="ECO:0000313" key="4">
    <source>
        <dbReference type="EMBL" id="UQT55421.1"/>
    </source>
</evidence>
<dbReference type="RefSeq" id="WP_249586910.1">
    <property type="nucleotide sequence ID" value="NZ_BAAAQL010000008.1"/>
</dbReference>
<dbReference type="InterPro" id="IPR029056">
    <property type="entry name" value="Ribokinase-like"/>
</dbReference>
<organism evidence="4 5">
    <name type="scientific">Streptomyces durmitorensis</name>
    <dbReference type="NCBI Taxonomy" id="319947"/>
    <lineage>
        <taxon>Bacteria</taxon>
        <taxon>Bacillati</taxon>
        <taxon>Actinomycetota</taxon>
        <taxon>Actinomycetes</taxon>
        <taxon>Kitasatosporales</taxon>
        <taxon>Streptomycetaceae</taxon>
        <taxon>Streptomyces</taxon>
    </lineage>
</organism>
<keyword evidence="2 4" id="KW-0418">Kinase</keyword>
<dbReference type="Proteomes" id="UP000829992">
    <property type="component" value="Chromosome"/>
</dbReference>
<evidence type="ECO:0000259" key="3">
    <source>
        <dbReference type="Pfam" id="PF00294"/>
    </source>
</evidence>
<proteinExistence type="predicted"/>
<dbReference type="EMBL" id="CP097289">
    <property type="protein sequence ID" value="UQT55421.1"/>
    <property type="molecule type" value="Genomic_DNA"/>
</dbReference>
<evidence type="ECO:0000256" key="1">
    <source>
        <dbReference type="ARBA" id="ARBA00022679"/>
    </source>
</evidence>